<dbReference type="PANTHER" id="PTHR11239:SF1">
    <property type="entry name" value="DNA-DIRECTED RNA POLYMERASE II SUBUNIT RPB9"/>
    <property type="match status" value="1"/>
</dbReference>
<comment type="caution">
    <text evidence="3">The sequence shown here is derived from an EMBL/GenBank/DDBJ whole genome shotgun (WGS) entry which is preliminary data.</text>
</comment>
<dbReference type="SMART" id="SM00661">
    <property type="entry name" value="RPOL9"/>
    <property type="match status" value="1"/>
</dbReference>
<dbReference type="GO" id="GO:0006367">
    <property type="term" value="P:transcription initiation at RNA polymerase II promoter"/>
    <property type="evidence" value="ECO:0007669"/>
    <property type="project" value="TreeGrafter"/>
</dbReference>
<accession>A0AA38CEY8</accession>
<dbReference type="SUPFAM" id="SSF57783">
    <property type="entry name" value="Zinc beta-ribbon"/>
    <property type="match status" value="2"/>
</dbReference>
<dbReference type="AlphaFoldDB" id="A0AA38CEY8"/>
<feature type="domain" description="DNA-directed RNA polymerase II subunit RPB9-like zinc ribbon" evidence="2">
    <location>
        <begin position="1"/>
        <end position="48"/>
    </location>
</feature>
<protein>
    <recommendedName>
        <fullName evidence="2">DNA-directed RNA polymerase II subunit RPB9-like zinc ribbon domain-containing protein</fullName>
    </recommendedName>
</protein>
<dbReference type="Gene3D" id="2.20.25.10">
    <property type="match status" value="2"/>
</dbReference>
<evidence type="ECO:0000259" key="2">
    <source>
        <dbReference type="SMART" id="SM00661"/>
    </source>
</evidence>
<evidence type="ECO:0000256" key="1">
    <source>
        <dbReference type="ARBA" id="ARBA00023242"/>
    </source>
</evidence>
<reference evidence="3 4" key="1">
    <citation type="journal article" date="2021" name="Nat. Plants">
        <title>The Taxus genome provides insights into paclitaxel biosynthesis.</title>
        <authorList>
            <person name="Xiong X."/>
            <person name="Gou J."/>
            <person name="Liao Q."/>
            <person name="Li Y."/>
            <person name="Zhou Q."/>
            <person name="Bi G."/>
            <person name="Li C."/>
            <person name="Du R."/>
            <person name="Wang X."/>
            <person name="Sun T."/>
            <person name="Guo L."/>
            <person name="Liang H."/>
            <person name="Lu P."/>
            <person name="Wu Y."/>
            <person name="Zhang Z."/>
            <person name="Ro D.K."/>
            <person name="Shang Y."/>
            <person name="Huang S."/>
            <person name="Yan J."/>
        </authorList>
    </citation>
    <scope>NUCLEOTIDE SEQUENCE [LARGE SCALE GENOMIC DNA]</scope>
    <source>
        <strain evidence="3">Ta-2019</strain>
    </source>
</reference>
<name>A0AA38CEY8_TAXCH</name>
<sequence length="135" mass="15453">NNLLYPKEDKENKVLLYVCRNCNHEEVANNNCVYRKKIHHAANEFTMVLDDVTLDPTLPRTQSVKCAACNDGEVVFFQRAIACLLESNANIIFYPTFRVSLQNPSSRIRWKPMLKACDKVSDYSKALCDSICFIS</sequence>
<evidence type="ECO:0000313" key="3">
    <source>
        <dbReference type="EMBL" id="KAH9298770.1"/>
    </source>
</evidence>
<dbReference type="GO" id="GO:0001193">
    <property type="term" value="P:maintenance of transcriptional fidelity during transcription elongation by RNA polymerase II"/>
    <property type="evidence" value="ECO:0007669"/>
    <property type="project" value="TreeGrafter"/>
</dbReference>
<dbReference type="InterPro" id="IPR001529">
    <property type="entry name" value="Zn_ribbon_RPB9"/>
</dbReference>
<keyword evidence="4" id="KW-1185">Reference proteome</keyword>
<keyword evidence="1" id="KW-0539">Nucleus</keyword>
<dbReference type="GO" id="GO:0005665">
    <property type="term" value="C:RNA polymerase II, core complex"/>
    <property type="evidence" value="ECO:0007669"/>
    <property type="project" value="TreeGrafter"/>
</dbReference>
<dbReference type="InterPro" id="IPR012164">
    <property type="entry name" value="Rpa12/Rpb9/Rpc10/TFS"/>
</dbReference>
<dbReference type="EMBL" id="JAHRHJ020000010">
    <property type="protein sequence ID" value="KAH9298770.1"/>
    <property type="molecule type" value="Genomic_DNA"/>
</dbReference>
<feature type="non-terminal residue" evidence="3">
    <location>
        <position position="135"/>
    </location>
</feature>
<evidence type="ECO:0000313" key="4">
    <source>
        <dbReference type="Proteomes" id="UP000824469"/>
    </source>
</evidence>
<feature type="non-terminal residue" evidence="3">
    <location>
        <position position="1"/>
    </location>
</feature>
<proteinExistence type="predicted"/>
<organism evidence="3 4">
    <name type="scientific">Taxus chinensis</name>
    <name type="common">Chinese yew</name>
    <name type="synonym">Taxus wallichiana var. chinensis</name>
    <dbReference type="NCBI Taxonomy" id="29808"/>
    <lineage>
        <taxon>Eukaryota</taxon>
        <taxon>Viridiplantae</taxon>
        <taxon>Streptophyta</taxon>
        <taxon>Embryophyta</taxon>
        <taxon>Tracheophyta</taxon>
        <taxon>Spermatophyta</taxon>
        <taxon>Pinopsida</taxon>
        <taxon>Pinidae</taxon>
        <taxon>Conifers II</taxon>
        <taxon>Cupressales</taxon>
        <taxon>Taxaceae</taxon>
        <taxon>Taxus</taxon>
    </lineage>
</organism>
<dbReference type="GO" id="GO:0006283">
    <property type="term" value="P:transcription-coupled nucleotide-excision repair"/>
    <property type="evidence" value="ECO:0007669"/>
    <property type="project" value="TreeGrafter"/>
</dbReference>
<dbReference type="Proteomes" id="UP000824469">
    <property type="component" value="Unassembled WGS sequence"/>
</dbReference>
<dbReference type="GO" id="GO:0003899">
    <property type="term" value="F:DNA-directed RNA polymerase activity"/>
    <property type="evidence" value="ECO:0007669"/>
    <property type="project" value="InterPro"/>
</dbReference>
<dbReference type="PANTHER" id="PTHR11239">
    <property type="entry name" value="DNA-DIRECTED RNA POLYMERASE"/>
    <property type="match status" value="1"/>
</dbReference>
<gene>
    <name evidence="3" type="ORF">KI387_030452</name>
</gene>